<dbReference type="EMBL" id="CAJVPS010000018">
    <property type="protein sequence ID" value="CAG8441273.1"/>
    <property type="molecule type" value="Genomic_DNA"/>
</dbReference>
<gene>
    <name evidence="1" type="ORF">ALEPTO_LOCUS329</name>
</gene>
<evidence type="ECO:0000313" key="2">
    <source>
        <dbReference type="Proteomes" id="UP000789508"/>
    </source>
</evidence>
<name>A0A9N8V636_9GLOM</name>
<dbReference type="Proteomes" id="UP000789508">
    <property type="component" value="Unassembled WGS sequence"/>
</dbReference>
<reference evidence="1" key="1">
    <citation type="submission" date="2021-06" db="EMBL/GenBank/DDBJ databases">
        <authorList>
            <person name="Kallberg Y."/>
            <person name="Tangrot J."/>
            <person name="Rosling A."/>
        </authorList>
    </citation>
    <scope>NUCLEOTIDE SEQUENCE</scope>
    <source>
        <strain evidence="1">FL130A</strain>
    </source>
</reference>
<protein>
    <submittedName>
        <fullName evidence="1">13855_t:CDS:1</fullName>
    </submittedName>
</protein>
<organism evidence="1 2">
    <name type="scientific">Ambispora leptoticha</name>
    <dbReference type="NCBI Taxonomy" id="144679"/>
    <lineage>
        <taxon>Eukaryota</taxon>
        <taxon>Fungi</taxon>
        <taxon>Fungi incertae sedis</taxon>
        <taxon>Mucoromycota</taxon>
        <taxon>Glomeromycotina</taxon>
        <taxon>Glomeromycetes</taxon>
        <taxon>Archaeosporales</taxon>
        <taxon>Ambisporaceae</taxon>
        <taxon>Ambispora</taxon>
    </lineage>
</organism>
<proteinExistence type="predicted"/>
<sequence length="71" mass="8531">MSLCWELMSRKRYSWCKLPKLNCVVNYYDNNEKEDTKLAKFSILNLEQLGELVEKNVVSHFDKRFLQTLKT</sequence>
<comment type="caution">
    <text evidence="1">The sequence shown here is derived from an EMBL/GenBank/DDBJ whole genome shotgun (WGS) entry which is preliminary data.</text>
</comment>
<accession>A0A9N8V636</accession>
<keyword evidence="2" id="KW-1185">Reference proteome</keyword>
<evidence type="ECO:0000313" key="1">
    <source>
        <dbReference type="EMBL" id="CAG8441273.1"/>
    </source>
</evidence>
<dbReference type="AlphaFoldDB" id="A0A9N8V636"/>